<feature type="domain" description="HTH LytTR-type" evidence="2">
    <location>
        <begin position="228"/>
        <end position="335"/>
    </location>
</feature>
<dbReference type="InterPro" id="IPR046947">
    <property type="entry name" value="LytR-like"/>
</dbReference>
<keyword evidence="1" id="KW-0812">Transmembrane</keyword>
<keyword evidence="1" id="KW-0472">Membrane</keyword>
<keyword evidence="4" id="KW-1185">Reference proteome</keyword>
<protein>
    <submittedName>
        <fullName evidence="3">Response regulator receiver protein</fullName>
    </submittedName>
</protein>
<dbReference type="KEGG" id="camu:CA2015_0197"/>
<dbReference type="PANTHER" id="PTHR37299:SF1">
    <property type="entry name" value="STAGE 0 SPORULATION PROTEIN A HOMOLOG"/>
    <property type="match status" value="1"/>
</dbReference>
<dbReference type="Gene3D" id="2.40.50.1020">
    <property type="entry name" value="LytTr DNA-binding domain"/>
    <property type="match status" value="1"/>
</dbReference>
<evidence type="ECO:0000313" key="3">
    <source>
        <dbReference type="EMBL" id="AKP49679.1"/>
    </source>
</evidence>
<dbReference type="EMBL" id="CP012040">
    <property type="protein sequence ID" value="AKP49679.1"/>
    <property type="molecule type" value="Genomic_DNA"/>
</dbReference>
<organism evidence="3 4">
    <name type="scientific">Cyclobacterium amurskyense</name>
    <dbReference type="NCBI Taxonomy" id="320787"/>
    <lineage>
        <taxon>Bacteria</taxon>
        <taxon>Pseudomonadati</taxon>
        <taxon>Bacteroidota</taxon>
        <taxon>Cytophagia</taxon>
        <taxon>Cytophagales</taxon>
        <taxon>Cyclobacteriaceae</taxon>
        <taxon>Cyclobacterium</taxon>
    </lineage>
</organism>
<sequence>MIAILIAGSIIKSKKKKYKQLTFFNNSIHGKFFSPLTPNFQKNVLVIFRVFTLPLFNFKAMTDKNNLLNSDFNLLNHNWKKLVLISFCTLFSILFINLYTPFRIDQWEADQGLSQFFRLSGFGIIGGVVIGLSQLIIKPILFKREHKVVHFILWTIAEILVLSLVFYGLYGSHGSNFFSEYFISLKYTFLGLLIPYTLALCFIFIFNKQQESQKQAEPDTFINKIISLKDEYGNNRLSLKSSDILFIEAADNYSIIYYRDSDTIKKEMLRNSLKALSEQLKDFAIKRCHRSYLVNVQNVKLAKKASGKVSLHLEGSVSIVPVSRKFTPEFDHLLH</sequence>
<dbReference type="GO" id="GO:0000156">
    <property type="term" value="F:phosphorelay response regulator activity"/>
    <property type="evidence" value="ECO:0007669"/>
    <property type="project" value="InterPro"/>
</dbReference>
<evidence type="ECO:0000256" key="1">
    <source>
        <dbReference type="SAM" id="Phobius"/>
    </source>
</evidence>
<reference evidence="3 4" key="1">
    <citation type="submission" date="2015-07" db="EMBL/GenBank/DDBJ databases">
        <authorList>
            <person name="Kim K.M."/>
        </authorList>
    </citation>
    <scope>NUCLEOTIDE SEQUENCE [LARGE SCALE GENOMIC DNA]</scope>
    <source>
        <strain evidence="3 4">KCTC 12363</strain>
    </source>
</reference>
<proteinExistence type="predicted"/>
<feature type="transmembrane region" description="Helical" evidence="1">
    <location>
        <begin position="82"/>
        <end position="104"/>
    </location>
</feature>
<feature type="transmembrane region" description="Helical" evidence="1">
    <location>
        <begin position="116"/>
        <end position="136"/>
    </location>
</feature>
<dbReference type="InterPro" id="IPR007492">
    <property type="entry name" value="LytTR_DNA-bd_dom"/>
</dbReference>
<evidence type="ECO:0000313" key="4">
    <source>
        <dbReference type="Proteomes" id="UP000036520"/>
    </source>
</evidence>
<name>A0A0H4P6C1_9BACT</name>
<dbReference type="Proteomes" id="UP000036520">
    <property type="component" value="Chromosome"/>
</dbReference>
<dbReference type="GO" id="GO:0003677">
    <property type="term" value="F:DNA binding"/>
    <property type="evidence" value="ECO:0007669"/>
    <property type="project" value="InterPro"/>
</dbReference>
<dbReference type="SMART" id="SM00850">
    <property type="entry name" value="LytTR"/>
    <property type="match status" value="1"/>
</dbReference>
<feature type="transmembrane region" description="Helical" evidence="1">
    <location>
        <begin position="148"/>
        <end position="167"/>
    </location>
</feature>
<dbReference type="STRING" id="320787.CA2015_0197"/>
<dbReference type="PROSITE" id="PS50930">
    <property type="entry name" value="HTH_LYTTR"/>
    <property type="match status" value="1"/>
</dbReference>
<dbReference type="PANTHER" id="PTHR37299">
    <property type="entry name" value="TRANSCRIPTIONAL REGULATOR-RELATED"/>
    <property type="match status" value="1"/>
</dbReference>
<dbReference type="AlphaFoldDB" id="A0A0H4P6C1"/>
<dbReference type="Pfam" id="PF04397">
    <property type="entry name" value="LytTR"/>
    <property type="match status" value="1"/>
</dbReference>
<gene>
    <name evidence="3" type="ORF">CA2015_0197</name>
</gene>
<keyword evidence="1" id="KW-1133">Transmembrane helix</keyword>
<evidence type="ECO:0000259" key="2">
    <source>
        <dbReference type="PROSITE" id="PS50930"/>
    </source>
</evidence>
<feature type="transmembrane region" description="Helical" evidence="1">
    <location>
        <begin position="187"/>
        <end position="206"/>
    </location>
</feature>
<accession>A0A0H4P6C1</accession>